<feature type="region of interest" description="Disordered" evidence="1">
    <location>
        <begin position="78"/>
        <end position="100"/>
    </location>
</feature>
<evidence type="ECO:0000313" key="3">
    <source>
        <dbReference type="Proteomes" id="UP000467385"/>
    </source>
</evidence>
<keyword evidence="3" id="KW-1185">Reference proteome</keyword>
<evidence type="ECO:0000313" key="2">
    <source>
        <dbReference type="EMBL" id="BBZ40450.1"/>
    </source>
</evidence>
<gene>
    <name evidence="2" type="ORF">MCNS_35130</name>
</gene>
<dbReference type="EMBL" id="AP022613">
    <property type="protein sequence ID" value="BBZ40450.1"/>
    <property type="molecule type" value="Genomic_DNA"/>
</dbReference>
<reference evidence="2 3" key="1">
    <citation type="journal article" date="2019" name="Emerg. Microbes Infect.">
        <title>Comprehensive subspecies identification of 175 nontuberculous mycobacteria species based on 7547 genomic profiles.</title>
        <authorList>
            <person name="Matsumoto Y."/>
            <person name="Kinjo T."/>
            <person name="Motooka D."/>
            <person name="Nabeya D."/>
            <person name="Jung N."/>
            <person name="Uechi K."/>
            <person name="Horii T."/>
            <person name="Iida T."/>
            <person name="Fujita J."/>
            <person name="Nakamura S."/>
        </authorList>
    </citation>
    <scope>NUCLEOTIDE SEQUENCE [LARGE SCALE GENOMIC DNA]</scope>
    <source>
        <strain evidence="2 3">JCM 14738</strain>
    </source>
</reference>
<accession>A0A7I7YF86</accession>
<dbReference type="AlphaFoldDB" id="A0A7I7YF86"/>
<dbReference type="Proteomes" id="UP000467385">
    <property type="component" value="Chromosome"/>
</dbReference>
<proteinExistence type="predicted"/>
<organism evidence="2 3">
    <name type="scientific">Mycobacterium conspicuum</name>
    <dbReference type="NCBI Taxonomy" id="44010"/>
    <lineage>
        <taxon>Bacteria</taxon>
        <taxon>Bacillati</taxon>
        <taxon>Actinomycetota</taxon>
        <taxon>Actinomycetes</taxon>
        <taxon>Mycobacteriales</taxon>
        <taxon>Mycobacteriaceae</taxon>
        <taxon>Mycobacterium</taxon>
    </lineage>
</organism>
<feature type="region of interest" description="Disordered" evidence="1">
    <location>
        <begin position="128"/>
        <end position="147"/>
    </location>
</feature>
<feature type="compositionally biased region" description="Polar residues" evidence="1">
    <location>
        <begin position="129"/>
        <end position="142"/>
    </location>
</feature>
<name>A0A7I7YF86_9MYCO</name>
<sequence>MAAIAGALSPKKFVAINVANVVRFAVTAAGCTVAANAVSNAAAAARACAAANAALPAAAVNHATYGAAAAAIDADAGPAHGPDVNPTITESNDDADADKSCANPSHAVAATCNGPDPAPAKIRAELISGGNQAKSKTITTPTGRGATHARVSLLPDSKPTGPKNPHFHKTARLLTCDICLRDGKVTNFAVFEGWTLPKRCQTPVRGTTLGRFCTTCGLAPPRPIMPPGMPAPAPPIPMGIGIGVIPPAP</sequence>
<evidence type="ECO:0000256" key="1">
    <source>
        <dbReference type="SAM" id="MobiDB-lite"/>
    </source>
</evidence>
<protein>
    <submittedName>
        <fullName evidence="2">Uncharacterized protein</fullName>
    </submittedName>
</protein>